<keyword evidence="2" id="KW-1185">Reference proteome</keyword>
<organism evidence="1 2">
    <name type="scientific">Citrobacter bitternis</name>
    <dbReference type="NCBI Taxonomy" id="1585982"/>
    <lineage>
        <taxon>Bacteria</taxon>
        <taxon>Pseudomonadati</taxon>
        <taxon>Pseudomonadota</taxon>
        <taxon>Gammaproteobacteria</taxon>
        <taxon>Enterobacterales</taxon>
        <taxon>Enterobacteriaceae</taxon>
        <taxon>Citrobacter</taxon>
    </lineage>
</organism>
<accession>A0ABW1PYQ4</accession>
<dbReference type="Proteomes" id="UP001596169">
    <property type="component" value="Unassembled WGS sequence"/>
</dbReference>
<protein>
    <submittedName>
        <fullName evidence="1">Uncharacterized protein</fullName>
    </submittedName>
</protein>
<name>A0ABW1PYQ4_9ENTR</name>
<evidence type="ECO:0000313" key="2">
    <source>
        <dbReference type="Proteomes" id="UP001596169"/>
    </source>
</evidence>
<evidence type="ECO:0000313" key="1">
    <source>
        <dbReference type="EMBL" id="MFC6121754.1"/>
    </source>
</evidence>
<sequence>MTSQLPSRERLEGIARGEKCYTHDDVVQVVRALLAAHEQEPVADVVAWSHPQHPQQTCNIRWRRFDVAPGPLYTRPEPVPAVPELVSIIGELTSAIRSINRAPHHIAKGVDDDEPCYWQRKEWIDWILELASSADEKSRAAMLNGGKS</sequence>
<gene>
    <name evidence="1" type="ORF">ACFPZP_11920</name>
</gene>
<proteinExistence type="predicted"/>
<reference evidence="2" key="1">
    <citation type="journal article" date="2019" name="Int. J. Syst. Evol. Microbiol.">
        <title>The Global Catalogue of Microorganisms (GCM) 10K type strain sequencing project: providing services to taxonomists for standard genome sequencing and annotation.</title>
        <authorList>
            <consortium name="The Broad Institute Genomics Platform"/>
            <consortium name="The Broad Institute Genome Sequencing Center for Infectious Disease"/>
            <person name="Wu L."/>
            <person name="Ma J."/>
        </authorList>
    </citation>
    <scope>NUCLEOTIDE SEQUENCE [LARGE SCALE GENOMIC DNA]</scope>
    <source>
        <strain evidence="2">JCM30009</strain>
    </source>
</reference>
<dbReference type="RefSeq" id="WP_378108966.1">
    <property type="nucleotide sequence ID" value="NZ_JBHSRG010000005.1"/>
</dbReference>
<comment type="caution">
    <text evidence="1">The sequence shown here is derived from an EMBL/GenBank/DDBJ whole genome shotgun (WGS) entry which is preliminary data.</text>
</comment>
<dbReference type="EMBL" id="JBHSRG010000005">
    <property type="protein sequence ID" value="MFC6121754.1"/>
    <property type="molecule type" value="Genomic_DNA"/>
</dbReference>